<evidence type="ECO:0008006" key="10">
    <source>
        <dbReference type="Google" id="ProtNLM"/>
    </source>
</evidence>
<dbReference type="STRING" id="645134.A0A0L0HQM2"/>
<dbReference type="SUPFAM" id="SSF48065">
    <property type="entry name" value="DBL homology domain (DH-domain)"/>
    <property type="match status" value="1"/>
</dbReference>
<feature type="domain" description="SH3" evidence="5">
    <location>
        <begin position="1034"/>
        <end position="1095"/>
    </location>
</feature>
<protein>
    <recommendedName>
        <fullName evidence="10">Scaffold protein Tuba</fullName>
    </recommendedName>
</protein>
<evidence type="ECO:0000313" key="8">
    <source>
        <dbReference type="EMBL" id="KND03255.1"/>
    </source>
</evidence>
<keyword evidence="2" id="KW-0344">Guanine-nucleotide releasing factor</keyword>
<dbReference type="InterPro" id="IPR027267">
    <property type="entry name" value="AH/BAR_dom_sf"/>
</dbReference>
<feature type="compositionally biased region" description="Polar residues" evidence="4">
    <location>
        <begin position="297"/>
        <end position="314"/>
    </location>
</feature>
<feature type="region of interest" description="Disordered" evidence="4">
    <location>
        <begin position="279"/>
        <end position="433"/>
    </location>
</feature>
<dbReference type="InParanoid" id="A0A0L0HQM2"/>
<name>A0A0L0HQM2_SPIPD</name>
<keyword evidence="1 3" id="KW-0728">SH3 domain</keyword>
<dbReference type="OrthoDB" id="10256089at2759"/>
<dbReference type="SMART" id="SM00325">
    <property type="entry name" value="RhoGEF"/>
    <property type="match status" value="1"/>
</dbReference>
<dbReference type="PANTHER" id="PTHR22834:SF20">
    <property type="entry name" value="SH3 DOMAIN-CONTAINING PROTEIN"/>
    <property type="match status" value="1"/>
</dbReference>
<proteinExistence type="predicted"/>
<evidence type="ECO:0000256" key="4">
    <source>
        <dbReference type="SAM" id="MobiDB-lite"/>
    </source>
</evidence>
<evidence type="ECO:0000256" key="1">
    <source>
        <dbReference type="ARBA" id="ARBA00022443"/>
    </source>
</evidence>
<dbReference type="PROSITE" id="PS50010">
    <property type="entry name" value="DH_2"/>
    <property type="match status" value="1"/>
</dbReference>
<evidence type="ECO:0000256" key="3">
    <source>
        <dbReference type="PROSITE-ProRule" id="PRU00192"/>
    </source>
</evidence>
<dbReference type="PRINTS" id="PR00452">
    <property type="entry name" value="SH3DOMAIN"/>
</dbReference>
<dbReference type="InterPro" id="IPR000219">
    <property type="entry name" value="DH_dom"/>
</dbReference>
<feature type="region of interest" description="Disordered" evidence="4">
    <location>
        <begin position="186"/>
        <end position="240"/>
    </location>
</feature>
<dbReference type="SUPFAM" id="SSF103657">
    <property type="entry name" value="BAR/IMD domain-like"/>
    <property type="match status" value="1"/>
</dbReference>
<dbReference type="GO" id="GO:0031991">
    <property type="term" value="P:regulation of actomyosin contractile ring contraction"/>
    <property type="evidence" value="ECO:0007669"/>
    <property type="project" value="TreeGrafter"/>
</dbReference>
<dbReference type="eggNOG" id="KOG3519">
    <property type="taxonomic scope" value="Eukaryota"/>
</dbReference>
<gene>
    <name evidence="8" type="ORF">SPPG_02307</name>
</gene>
<dbReference type="Pfam" id="PF03114">
    <property type="entry name" value="BAR"/>
    <property type="match status" value="1"/>
</dbReference>
<feature type="region of interest" description="Disordered" evidence="4">
    <location>
        <begin position="1"/>
        <end position="147"/>
    </location>
</feature>
<accession>A0A0L0HQM2</accession>
<dbReference type="Gene3D" id="1.20.1270.60">
    <property type="entry name" value="Arfaptin homology (AH) domain/BAR domain"/>
    <property type="match status" value="1"/>
</dbReference>
<evidence type="ECO:0000256" key="2">
    <source>
        <dbReference type="ARBA" id="ARBA00022658"/>
    </source>
</evidence>
<feature type="compositionally biased region" description="Polar residues" evidence="4">
    <location>
        <begin position="45"/>
        <end position="64"/>
    </location>
</feature>
<dbReference type="InterPro" id="IPR051492">
    <property type="entry name" value="Dynamin-Rho_GEF"/>
</dbReference>
<sequence length="1095" mass="119314">MGDEEEAPRKGVGSLAKFFESQMPTTDTLSADRGHNSHHILPGSNVGSRRVSTVGRFTTSSVPKRTSIYERSGVSPPIERSIGGWPNGPLHGSSPILNAGMGSPDTVFGRSNGSHGDLRHGGGSTVVPRPRRENNEQADDSASGKKRISVSRLSQFFENAIDLHTPYPPSSGAPGVISRNTTYVGIPKSGSTGNLHEHHSRPLGNKPPPPLRQQRLGASASAEHLPNHARPGSGADGYINPFLADEERSLETLLSSDNIEVPKTVPVSQRIASISAAISATHGERPSSIYTPPRSPLSESSMTSRNTSPSTRTFSPVPPPSLPSSPAFKRARPPVVPSPAALGMRDFSSTPSLSVGAPMDAAHKTRPPSTIIVMPDPRSTYLPNQSHHDTPIHDAPVPQPPNRAHSSQALLSVSEEGSRTPSPLPDGSRGEAKRDHVVREIISTEKGFLKDMEVLMDVYALPASHAQVLSQQDLKHLFSNLDVVITTSRALLELLEAAAGAPDQWIGEAFNQMMRKIETTYCEYCKHNEAAMTKLAEFASPECPPQIKDFLKDCQMKLQGRTGAWDLGSLVIKPVQRVLKYPLLIKQLLKETPPAHPDFEQLCKAAEDIELVAEKINEVKKRKDLVEKYVDGKGNVNVIHGITKKWTRGTQQLKKATGLAEPVTTSDALYDALVDKLDQQFRGVQQLGSDLAQWLARVKQLFDLQETIATAFEDVYVMERSTSSLEGGDDFFPIQEYQKACVRHTIGTWRDAENQIKTVIQPALDTLLKKFKDPQTVMRKREKKLLDYERAMAIKARGEQVDKTLNDSAEAYSSLHAQLVEELPQFLDLVAKYIDVVAVYIADLQAQVHASIVSELKPILELTGGTNQDIIGGYLGAMETGGRVDVIARNVNLLARWRSDIWGPEAAVRKSQDENGWDNVPRPRANTIATPASIESEMQRGFATNPQSRSSPNVFRSGSVGRMAGENEPSILVNAEDSAHPNTFLGSSIAPLTPSPYVFSSGTSPLPLEPTSTAALPVPDITQDPAPPPTPDTSPEFDAVALYDFEADLPEEVDLKAGDRIVVYEADGRGGDWWFGYVNGKEGWFPGSYVSRVEK</sequence>
<dbReference type="RefSeq" id="XP_016611294.1">
    <property type="nucleotide sequence ID" value="XM_016750598.1"/>
</dbReference>
<dbReference type="Gene3D" id="1.20.900.10">
    <property type="entry name" value="Dbl homology (DH) domain"/>
    <property type="match status" value="1"/>
</dbReference>
<organism evidence="8 9">
    <name type="scientific">Spizellomyces punctatus (strain DAOM BR117)</name>
    <dbReference type="NCBI Taxonomy" id="645134"/>
    <lineage>
        <taxon>Eukaryota</taxon>
        <taxon>Fungi</taxon>
        <taxon>Fungi incertae sedis</taxon>
        <taxon>Chytridiomycota</taxon>
        <taxon>Chytridiomycota incertae sedis</taxon>
        <taxon>Chytridiomycetes</taxon>
        <taxon>Spizellomycetales</taxon>
        <taxon>Spizellomycetaceae</taxon>
        <taxon>Spizellomyces</taxon>
    </lineage>
</organism>
<dbReference type="InterPro" id="IPR036028">
    <property type="entry name" value="SH3-like_dom_sf"/>
</dbReference>
<dbReference type="InterPro" id="IPR035899">
    <property type="entry name" value="DBL_dom_sf"/>
</dbReference>
<dbReference type="Pfam" id="PF00621">
    <property type="entry name" value="RhoGEF"/>
    <property type="match status" value="1"/>
</dbReference>
<dbReference type="PROSITE" id="PS50002">
    <property type="entry name" value="SH3"/>
    <property type="match status" value="1"/>
</dbReference>
<dbReference type="CDD" id="cd00160">
    <property type="entry name" value="RhoGEF"/>
    <property type="match status" value="1"/>
</dbReference>
<dbReference type="Proteomes" id="UP000053201">
    <property type="component" value="Unassembled WGS sequence"/>
</dbReference>
<dbReference type="VEuPathDB" id="FungiDB:SPPG_02307"/>
<dbReference type="SMART" id="SM00326">
    <property type="entry name" value="SH3"/>
    <property type="match status" value="1"/>
</dbReference>
<dbReference type="SUPFAM" id="SSF50044">
    <property type="entry name" value="SH3-domain"/>
    <property type="match status" value="1"/>
</dbReference>
<evidence type="ECO:0000259" key="6">
    <source>
        <dbReference type="PROSITE" id="PS50010"/>
    </source>
</evidence>
<dbReference type="CDD" id="cd00174">
    <property type="entry name" value="SH3"/>
    <property type="match status" value="1"/>
</dbReference>
<dbReference type="GO" id="GO:0005737">
    <property type="term" value="C:cytoplasm"/>
    <property type="evidence" value="ECO:0007669"/>
    <property type="project" value="InterPro"/>
</dbReference>
<dbReference type="EMBL" id="KQ257452">
    <property type="protein sequence ID" value="KND03255.1"/>
    <property type="molecule type" value="Genomic_DNA"/>
</dbReference>
<evidence type="ECO:0000259" key="7">
    <source>
        <dbReference type="PROSITE" id="PS51021"/>
    </source>
</evidence>
<dbReference type="SMART" id="SM00721">
    <property type="entry name" value="BAR"/>
    <property type="match status" value="1"/>
</dbReference>
<dbReference type="GO" id="GO:0005085">
    <property type="term" value="F:guanyl-nucleotide exchange factor activity"/>
    <property type="evidence" value="ECO:0007669"/>
    <property type="project" value="UniProtKB-KW"/>
</dbReference>
<dbReference type="InterPro" id="IPR004148">
    <property type="entry name" value="BAR_dom"/>
</dbReference>
<dbReference type="PROSITE" id="PS51021">
    <property type="entry name" value="BAR"/>
    <property type="match status" value="1"/>
</dbReference>
<evidence type="ECO:0000313" key="9">
    <source>
        <dbReference type="Proteomes" id="UP000053201"/>
    </source>
</evidence>
<dbReference type="Gene3D" id="2.30.30.40">
    <property type="entry name" value="SH3 Domains"/>
    <property type="match status" value="1"/>
</dbReference>
<keyword evidence="9" id="KW-1185">Reference proteome</keyword>
<dbReference type="GeneID" id="27685901"/>
<reference evidence="8 9" key="1">
    <citation type="submission" date="2009-08" db="EMBL/GenBank/DDBJ databases">
        <title>The Genome Sequence of Spizellomyces punctatus strain DAOM BR117.</title>
        <authorList>
            <consortium name="The Broad Institute Genome Sequencing Platform"/>
            <person name="Russ C."/>
            <person name="Cuomo C."/>
            <person name="Shea T."/>
            <person name="Young S.K."/>
            <person name="Zeng Q."/>
            <person name="Koehrsen M."/>
            <person name="Haas B."/>
            <person name="Borodovsky M."/>
            <person name="Guigo R."/>
            <person name="Alvarado L."/>
            <person name="Berlin A."/>
            <person name="Bochicchio J."/>
            <person name="Borenstein D."/>
            <person name="Chapman S."/>
            <person name="Chen Z."/>
            <person name="Engels R."/>
            <person name="Freedman E."/>
            <person name="Gellesch M."/>
            <person name="Goldberg J."/>
            <person name="Griggs A."/>
            <person name="Gujja S."/>
            <person name="Heiman D."/>
            <person name="Hepburn T."/>
            <person name="Howarth C."/>
            <person name="Jen D."/>
            <person name="Larson L."/>
            <person name="Lewis B."/>
            <person name="Mehta T."/>
            <person name="Park D."/>
            <person name="Pearson M."/>
            <person name="Roberts A."/>
            <person name="Saif S."/>
            <person name="Shenoy N."/>
            <person name="Sisk P."/>
            <person name="Stolte C."/>
            <person name="Sykes S."/>
            <person name="Thomson T."/>
            <person name="Walk T."/>
            <person name="White J."/>
            <person name="Yandava C."/>
            <person name="Burger G."/>
            <person name="Gray M.W."/>
            <person name="Holland P.W.H."/>
            <person name="King N."/>
            <person name="Lang F.B.F."/>
            <person name="Roger A.J."/>
            <person name="Ruiz-Trillo I."/>
            <person name="Lander E."/>
            <person name="Nusbaum C."/>
        </authorList>
    </citation>
    <scope>NUCLEOTIDE SEQUENCE [LARGE SCALE GENOMIC DNA]</scope>
    <source>
        <strain evidence="8 9">DAOM BR117</strain>
    </source>
</reference>
<feature type="domain" description="DH" evidence="6">
    <location>
        <begin position="433"/>
        <end position="619"/>
    </location>
</feature>
<dbReference type="Pfam" id="PF00018">
    <property type="entry name" value="SH3_1"/>
    <property type="match status" value="1"/>
</dbReference>
<dbReference type="PANTHER" id="PTHR22834">
    <property type="entry name" value="NUCLEAR FUSION PROTEIN FUS2"/>
    <property type="match status" value="1"/>
</dbReference>
<dbReference type="InterPro" id="IPR001452">
    <property type="entry name" value="SH3_domain"/>
</dbReference>
<feature type="domain" description="BAR" evidence="7">
    <location>
        <begin position="655"/>
        <end position="869"/>
    </location>
</feature>
<dbReference type="AlphaFoldDB" id="A0A0L0HQM2"/>
<evidence type="ECO:0000259" key="5">
    <source>
        <dbReference type="PROSITE" id="PS50002"/>
    </source>
</evidence>
<dbReference type="GO" id="GO:0032955">
    <property type="term" value="P:regulation of division septum assembly"/>
    <property type="evidence" value="ECO:0007669"/>
    <property type="project" value="TreeGrafter"/>
</dbReference>